<dbReference type="GO" id="GO:0003677">
    <property type="term" value="F:DNA binding"/>
    <property type="evidence" value="ECO:0007669"/>
    <property type="project" value="InterPro"/>
</dbReference>
<dbReference type="EMBL" id="LK391969">
    <property type="protein sequence ID" value="CEF25828.1"/>
    <property type="molecule type" value="Genomic_DNA"/>
</dbReference>
<gene>
    <name evidence="4" type="ORF">BN1049_00746</name>
</gene>
<dbReference type="PATRIC" id="fig|1461581.3.peg.730"/>
<evidence type="ECO:0000259" key="3">
    <source>
        <dbReference type="Pfam" id="PF04471"/>
    </source>
</evidence>
<feature type="domain" description="DNA topoisomerase type IA zn finger" evidence="2">
    <location>
        <begin position="169"/>
        <end position="206"/>
    </location>
</feature>
<dbReference type="PANTHER" id="PTHR30015">
    <property type="entry name" value="MRR RESTRICTION SYSTEM PROTEIN"/>
    <property type="match status" value="1"/>
</dbReference>
<protein>
    <submittedName>
        <fullName evidence="4">Restriction endonuclease</fullName>
    </submittedName>
</protein>
<dbReference type="InterPro" id="IPR052906">
    <property type="entry name" value="Type_IV_Methyl-Rstrct_Enzyme"/>
</dbReference>
<dbReference type="InterPro" id="IPR013498">
    <property type="entry name" value="Topo_IA_Znf"/>
</dbReference>
<accession>A0A078M822</accession>
<dbReference type="GO" id="GO:0005694">
    <property type="term" value="C:chromosome"/>
    <property type="evidence" value="ECO:0007669"/>
    <property type="project" value="InterPro"/>
</dbReference>
<dbReference type="GO" id="GO:0015666">
    <property type="term" value="F:restriction endodeoxyribonuclease activity"/>
    <property type="evidence" value="ECO:0007669"/>
    <property type="project" value="TreeGrafter"/>
</dbReference>
<evidence type="ECO:0000256" key="1">
    <source>
        <dbReference type="SAM" id="MobiDB-lite"/>
    </source>
</evidence>
<name>A0A078M822_9PSED</name>
<evidence type="ECO:0000313" key="4">
    <source>
        <dbReference type="EMBL" id="CEA02405.1"/>
    </source>
</evidence>
<dbReference type="SUPFAM" id="SSF57783">
    <property type="entry name" value="Zinc beta-ribbon"/>
    <property type="match status" value="1"/>
</dbReference>
<dbReference type="InterPro" id="IPR007560">
    <property type="entry name" value="Restrct_endonuc_IV_Mrr"/>
</dbReference>
<dbReference type="PANTHER" id="PTHR30015:SF7">
    <property type="entry name" value="TYPE IV METHYL-DIRECTED RESTRICTION ENZYME ECOKMRR"/>
    <property type="match status" value="1"/>
</dbReference>
<dbReference type="Gene3D" id="3.40.1350.10">
    <property type="match status" value="1"/>
</dbReference>
<dbReference type="GO" id="GO:0009307">
    <property type="term" value="P:DNA restriction-modification system"/>
    <property type="evidence" value="ECO:0007669"/>
    <property type="project" value="InterPro"/>
</dbReference>
<sequence length="207" mass="22413">MLAAIGSVVTRARRRKLLSDVQAATQSGQAIDGLSWRQFEQLVGEAFRRQGYSINETGGNGPDGGVDLILRKDGEKHLVQCKHWRALKVGVAVIREFFGAMAVEGAAGGFVVTSGRFTKEAQDFASGRNIRLIDGPILKRWIAQHKAQQGKPAPAPTTLVTREQPRAPSCPQCNAPMTKRTAKRGANAGNVFWGCTGYPRCRAIVSI</sequence>
<reference evidence="4" key="1">
    <citation type="submission" date="2014-07" db="EMBL/GenBank/DDBJ databases">
        <authorList>
            <person name="Urmite Genomes Urmite Genomes"/>
        </authorList>
    </citation>
    <scope>NUCLEOTIDE SEQUENCE</scope>
    <source>
        <strain evidence="4">12M76_air</strain>
    </source>
</reference>
<feature type="region of interest" description="Disordered" evidence="1">
    <location>
        <begin position="147"/>
        <end position="177"/>
    </location>
</feature>
<dbReference type="GO" id="GO:0006265">
    <property type="term" value="P:DNA topological change"/>
    <property type="evidence" value="ECO:0007669"/>
    <property type="project" value="InterPro"/>
</dbReference>
<dbReference type="Pfam" id="PF04471">
    <property type="entry name" value="Mrr_cat"/>
    <property type="match status" value="1"/>
</dbReference>
<keyword evidence="4" id="KW-0540">Nuclease</keyword>
<keyword evidence="4" id="KW-0255">Endonuclease</keyword>
<proteinExistence type="predicted"/>
<dbReference type="Gene3D" id="3.30.65.10">
    <property type="entry name" value="Bacterial Topoisomerase I, domain 1"/>
    <property type="match status" value="1"/>
</dbReference>
<dbReference type="InterPro" id="IPR011335">
    <property type="entry name" value="Restrct_endonuc-II-like"/>
</dbReference>
<dbReference type="InterPro" id="IPR011856">
    <property type="entry name" value="tRNA_endonuc-like_dom_sf"/>
</dbReference>
<feature type="domain" description="Restriction endonuclease type IV Mrr" evidence="3">
    <location>
        <begin position="32"/>
        <end position="142"/>
    </location>
</feature>
<dbReference type="SUPFAM" id="SSF52980">
    <property type="entry name" value="Restriction endonuclease-like"/>
    <property type="match status" value="1"/>
</dbReference>
<dbReference type="Pfam" id="PF01396">
    <property type="entry name" value="Zn_ribbon_Top1"/>
    <property type="match status" value="1"/>
</dbReference>
<keyword evidence="4" id="KW-0378">Hydrolase</keyword>
<dbReference type="GO" id="GO:0003916">
    <property type="term" value="F:DNA topoisomerase activity"/>
    <property type="evidence" value="ECO:0007669"/>
    <property type="project" value="InterPro"/>
</dbReference>
<dbReference type="EMBL" id="LM997413">
    <property type="protein sequence ID" value="CEA02405.1"/>
    <property type="molecule type" value="Genomic_DNA"/>
</dbReference>
<dbReference type="AlphaFoldDB" id="A0A078M822"/>
<evidence type="ECO:0000259" key="2">
    <source>
        <dbReference type="Pfam" id="PF01396"/>
    </source>
</evidence>
<organism evidence="4">
    <name type="scientific">Pseudomonas saudimassiliensis</name>
    <dbReference type="NCBI Taxonomy" id="1461581"/>
    <lineage>
        <taxon>Bacteria</taxon>
        <taxon>Pseudomonadati</taxon>
        <taxon>Pseudomonadota</taxon>
        <taxon>Gammaproteobacteria</taxon>
        <taxon>Pseudomonadales</taxon>
        <taxon>Pseudomonadaceae</taxon>
        <taxon>Pseudomonas</taxon>
    </lineage>
</organism>